<dbReference type="PATRIC" id="fig|1224164.3.peg.632"/>
<protein>
    <recommendedName>
        <fullName evidence="2">Pyrrolo-quinoline quinone repeat domain-containing protein</fullName>
    </recommendedName>
</protein>
<dbReference type="Pfam" id="PF13360">
    <property type="entry name" value="PQQ_2"/>
    <property type="match status" value="1"/>
</dbReference>
<keyword evidence="1" id="KW-0472">Membrane</keyword>
<proteinExistence type="predicted"/>
<accession>W5Y698</accession>
<dbReference type="HOGENOM" id="CLU_042525_0_0_11"/>
<dbReference type="KEGG" id="cvt:B843_03185"/>
<evidence type="ECO:0000313" key="4">
    <source>
        <dbReference type="Proteomes" id="UP000019222"/>
    </source>
</evidence>
<dbReference type="STRING" id="1224164.B843_03185"/>
<reference evidence="3 4" key="1">
    <citation type="submission" date="2013-02" db="EMBL/GenBank/DDBJ databases">
        <title>The complete genome sequence of Corynebacterium vitaeruminis DSM 20294.</title>
        <authorList>
            <person name="Ruckert C."/>
            <person name="Albersmeier A."/>
            <person name="Kalinowski J."/>
        </authorList>
    </citation>
    <scope>NUCLEOTIDE SEQUENCE [LARGE SCALE GENOMIC DNA]</scope>
    <source>
        <strain evidence="4">ATCC 10234</strain>
    </source>
</reference>
<evidence type="ECO:0000259" key="2">
    <source>
        <dbReference type="Pfam" id="PF13360"/>
    </source>
</evidence>
<name>W5Y698_9CORY</name>
<dbReference type="InterPro" id="IPR002372">
    <property type="entry name" value="PQQ_rpt_dom"/>
</dbReference>
<dbReference type="AlphaFoldDB" id="W5Y698"/>
<keyword evidence="4" id="KW-1185">Reference proteome</keyword>
<dbReference type="Gene3D" id="2.130.10.10">
    <property type="entry name" value="YVTN repeat-like/Quinoprotein amine dehydrogenase"/>
    <property type="match status" value="1"/>
</dbReference>
<dbReference type="InterPro" id="IPR011047">
    <property type="entry name" value="Quinoprotein_ADH-like_sf"/>
</dbReference>
<dbReference type="SUPFAM" id="SSF50998">
    <property type="entry name" value="Quinoprotein alcohol dehydrogenase-like"/>
    <property type="match status" value="2"/>
</dbReference>
<feature type="domain" description="Pyrrolo-quinoline quinone repeat" evidence="2">
    <location>
        <begin position="67"/>
        <end position="161"/>
    </location>
</feature>
<dbReference type="SMART" id="SM00564">
    <property type="entry name" value="PQQ"/>
    <property type="match status" value="1"/>
</dbReference>
<feature type="transmembrane region" description="Helical" evidence="1">
    <location>
        <begin position="17"/>
        <end position="36"/>
    </location>
</feature>
<evidence type="ECO:0000256" key="1">
    <source>
        <dbReference type="SAM" id="Phobius"/>
    </source>
</evidence>
<keyword evidence="1" id="KW-1133">Transmembrane helix</keyword>
<gene>
    <name evidence="3" type="ORF">B843_03185</name>
</gene>
<dbReference type="EMBL" id="CP004353">
    <property type="protein sequence ID" value="AHI22028.1"/>
    <property type="molecule type" value="Genomic_DNA"/>
</dbReference>
<sequence length="416" mass="43992">MPPRTPTVVLGRSRKNWIAAGTIGAVSIVAVAGAWATAPIRQAQLNEAQTPYSAPQQPPAVAAQYAIGWQAPADSFNSKPVIADGLVISADTTGDTGARTTITAIDPTTGEAVWSYDRNAELCSLGQAWSKVVADFRTGEGCGDVVAINAATGQYAGTRSAIASENPVPISSNDRVGIVSDQRVELWRSDLVRTVEYGDVYAKQEANMQPHEDCTIHSALTRKELLGLVEECEGTGWLRFQKATPEDSREPQITADVQLPSADAQIVAIGQKGAAVYVSSPSPQIISFDSSGHQTAAQPVEAAPILQGHEGVFAPATADLPHHMTWFDGTRIYLFNPDTMAIERIFTDAIGTGTALGDRLVIPTVAGMSVANWDTGDIERSFSYDRAGYSGSVGLVTASGVIVEKRGTTLVAVQPQ</sequence>
<dbReference type="eggNOG" id="COG1376">
    <property type="taxonomic scope" value="Bacteria"/>
</dbReference>
<organism evidence="3 4">
    <name type="scientific">Corynebacterium vitaeruminis DSM 20294</name>
    <dbReference type="NCBI Taxonomy" id="1224164"/>
    <lineage>
        <taxon>Bacteria</taxon>
        <taxon>Bacillati</taxon>
        <taxon>Actinomycetota</taxon>
        <taxon>Actinomycetes</taxon>
        <taxon>Mycobacteriales</taxon>
        <taxon>Corynebacteriaceae</taxon>
        <taxon>Corynebacterium</taxon>
    </lineage>
</organism>
<dbReference type="RefSeq" id="WP_025252082.1">
    <property type="nucleotide sequence ID" value="NZ_CP004353.1"/>
</dbReference>
<evidence type="ECO:0000313" key="3">
    <source>
        <dbReference type="EMBL" id="AHI22028.1"/>
    </source>
</evidence>
<dbReference type="Proteomes" id="UP000019222">
    <property type="component" value="Chromosome"/>
</dbReference>
<dbReference type="InterPro" id="IPR018391">
    <property type="entry name" value="PQQ_b-propeller_rpt"/>
</dbReference>
<keyword evidence="1" id="KW-0812">Transmembrane</keyword>
<dbReference type="InterPro" id="IPR015943">
    <property type="entry name" value="WD40/YVTN_repeat-like_dom_sf"/>
</dbReference>